<dbReference type="Proteomes" id="UP000008139">
    <property type="component" value="Chromosome"/>
</dbReference>
<evidence type="ECO:0000313" key="7">
    <source>
        <dbReference type="EMBL" id="AEA33459.1"/>
    </source>
</evidence>
<dbReference type="PANTHER" id="PTHR35791">
    <property type="entry name" value="UPF0754 MEMBRANE PROTEIN YHEB"/>
    <property type="match status" value="1"/>
</dbReference>
<comment type="subcellular location">
    <subcellularLocation>
        <location evidence="1">Endomembrane system</location>
    </subcellularLocation>
</comment>
<dbReference type="Pfam" id="PF04286">
    <property type="entry name" value="DUF445"/>
    <property type="match status" value="1"/>
</dbReference>
<dbReference type="eggNOG" id="COG4399">
    <property type="taxonomic scope" value="Bacteria"/>
</dbReference>
<dbReference type="InterPro" id="IPR007383">
    <property type="entry name" value="DUF445"/>
</dbReference>
<keyword evidence="3 6" id="KW-0812">Transmembrane</keyword>
<reference evidence="8" key="2">
    <citation type="submission" date="2011-03" db="EMBL/GenBank/DDBJ databases">
        <title>The complete genome of Hippea maritima DSM 10411.</title>
        <authorList>
            <consortium name="US DOE Joint Genome Institute (JGI-PGF)"/>
            <person name="Lucas S."/>
            <person name="Copeland A."/>
            <person name="Lapidus A."/>
            <person name="Bruce D."/>
            <person name="Goodwin L."/>
            <person name="Pitluck S."/>
            <person name="Peters L."/>
            <person name="Kyrpides N."/>
            <person name="Mavromatis K."/>
            <person name="Pagani I."/>
            <person name="Ivanova N."/>
            <person name="Mikhailova N."/>
            <person name="Lu M."/>
            <person name="Detter J.C."/>
            <person name="Tapia R."/>
            <person name="Han C."/>
            <person name="Land M."/>
            <person name="Hauser L."/>
            <person name="Markowitz V."/>
            <person name="Cheng J.-F."/>
            <person name="Hugenholtz P."/>
            <person name="Woyke T."/>
            <person name="Wu D."/>
            <person name="Spring S."/>
            <person name="Schroeder M."/>
            <person name="Brambilla E."/>
            <person name="Klenk H.-P."/>
            <person name="Eisen J.A."/>
        </authorList>
    </citation>
    <scope>NUCLEOTIDE SEQUENCE [LARGE SCALE GENOMIC DNA]</scope>
    <source>
        <strain evidence="8">ATCC 700847 / DSM 10411 / MH2</strain>
    </source>
</reference>
<comment type="similarity">
    <text evidence="2">Belongs to the UPF0754 family.</text>
</comment>
<keyword evidence="5 6" id="KW-0472">Membrane</keyword>
<dbReference type="RefSeq" id="WP_013681500.1">
    <property type="nucleotide sequence ID" value="NC_015318.1"/>
</dbReference>
<dbReference type="OrthoDB" id="3631561at2"/>
<feature type="transmembrane region" description="Helical" evidence="6">
    <location>
        <begin position="6"/>
        <end position="28"/>
    </location>
</feature>
<protein>
    <recommendedName>
        <fullName evidence="9">DUF445 domain-containing protein</fullName>
    </recommendedName>
</protein>
<dbReference type="AlphaFoldDB" id="F2LUD3"/>
<keyword evidence="4 6" id="KW-1133">Transmembrane helix</keyword>
<organism evidence="7 8">
    <name type="scientific">Hippea maritima (strain ATCC 700847 / DSM 10411 / MH2)</name>
    <dbReference type="NCBI Taxonomy" id="760142"/>
    <lineage>
        <taxon>Bacteria</taxon>
        <taxon>Pseudomonadati</taxon>
        <taxon>Campylobacterota</taxon>
        <taxon>Desulfurellia</taxon>
        <taxon>Desulfurellales</taxon>
        <taxon>Hippeaceae</taxon>
        <taxon>Hippea</taxon>
    </lineage>
</organism>
<evidence type="ECO:0000256" key="1">
    <source>
        <dbReference type="ARBA" id="ARBA00004308"/>
    </source>
</evidence>
<evidence type="ECO:0000256" key="4">
    <source>
        <dbReference type="ARBA" id="ARBA00022989"/>
    </source>
</evidence>
<evidence type="ECO:0000256" key="5">
    <source>
        <dbReference type="ARBA" id="ARBA00023136"/>
    </source>
</evidence>
<dbReference type="STRING" id="760142.Hipma_0487"/>
<name>F2LUD3_HIPMA</name>
<dbReference type="InParanoid" id="F2LUD3"/>
<dbReference type="KEGG" id="hmr:Hipma_0487"/>
<evidence type="ECO:0000313" key="8">
    <source>
        <dbReference type="Proteomes" id="UP000008139"/>
    </source>
</evidence>
<evidence type="ECO:0000256" key="2">
    <source>
        <dbReference type="ARBA" id="ARBA00008053"/>
    </source>
</evidence>
<dbReference type="GO" id="GO:0012505">
    <property type="term" value="C:endomembrane system"/>
    <property type="evidence" value="ECO:0007669"/>
    <property type="project" value="UniProtKB-SubCell"/>
</dbReference>
<proteinExistence type="inferred from homology"/>
<reference evidence="7 8" key="1">
    <citation type="journal article" date="2011" name="Stand. Genomic Sci.">
        <title>Complete genome sequence of the thermophilic sulfur-reducer Hippea maritima type strain (MH(2)).</title>
        <authorList>
            <person name="Huntemann M."/>
            <person name="Lu M."/>
            <person name="Nolan M."/>
            <person name="Lapidus A."/>
            <person name="Lucas S."/>
            <person name="Hammon N."/>
            <person name="Deshpande S."/>
            <person name="Cheng J.F."/>
            <person name="Tapia R."/>
            <person name="Han C."/>
            <person name="Goodwin L."/>
            <person name="Pitluck S."/>
            <person name="Liolios K."/>
            <person name="Pagani I."/>
            <person name="Ivanova N."/>
            <person name="Ovchinikova G."/>
            <person name="Pati A."/>
            <person name="Chen A."/>
            <person name="Palaniappan K."/>
            <person name="Land M."/>
            <person name="Hauser L."/>
            <person name="Jeffries C.D."/>
            <person name="Detter J.C."/>
            <person name="Brambilla E.M."/>
            <person name="Rohde M."/>
            <person name="Spring S."/>
            <person name="Goker M."/>
            <person name="Woyke T."/>
            <person name="Bristow J."/>
            <person name="Eisen J.A."/>
            <person name="Markowitz V."/>
            <person name="Hugenholtz P."/>
            <person name="Kyrpides N.C."/>
            <person name="Klenk H.P."/>
            <person name="Mavromatis K."/>
        </authorList>
    </citation>
    <scope>NUCLEOTIDE SEQUENCE [LARGE SCALE GENOMIC DNA]</scope>
    <source>
        <strain evidence="8">ATCC 700847 / DSM 10411 / MH2</strain>
    </source>
</reference>
<feature type="transmembrane region" description="Helical" evidence="6">
    <location>
        <begin position="405"/>
        <end position="424"/>
    </location>
</feature>
<evidence type="ECO:0000256" key="6">
    <source>
        <dbReference type="SAM" id="Phobius"/>
    </source>
</evidence>
<evidence type="ECO:0000256" key="3">
    <source>
        <dbReference type="ARBA" id="ARBA00022692"/>
    </source>
</evidence>
<dbReference type="HOGENOM" id="CLU_042384_0_1_7"/>
<dbReference type="EMBL" id="CP002606">
    <property type="protein sequence ID" value="AEA33459.1"/>
    <property type="molecule type" value="Genomic_DNA"/>
</dbReference>
<sequence length="425" mass="49100">MSWDVVTLPLVGAFIGYSTNYVAIKMLFHPKKPYYLGRFRVPFTPGLIPKQKDKLVEKISDVVAQKVINKKELTRFIYSKNNRGFLYQYTQQIFDEVLSKKLSSVGLPYNKVENYIFQLLDEKADKIVRQKIDEIDLNIDYLAYNALGLVDKSKTIAEYLKDDTIKRINQTLELVTSQFLANLSDELDDRKTKELIRKKLSEALEEYAEDSNILTASFVSMIAPLIEENDRVVDTIVDKLKAFMSDKQIKNKICNGIKQAVKNELLSLKLDELLLRFTSKDFDQLRVDLSKKAKGLMESLNVKEKISEAVIASIDKRAISKKAVALIRLNLNRYTFYDVIEFILPQLRKKLNRFIVNNLLILIKRQSDRIFDFDIKKNAKEKLQKLDIGQIEEIILSISKEQFGYINMFGGILGFLIGLIEVLIR</sequence>
<gene>
    <name evidence="7" type="ordered locus">Hipma_0487</name>
</gene>
<keyword evidence="8" id="KW-1185">Reference proteome</keyword>
<evidence type="ECO:0008006" key="9">
    <source>
        <dbReference type="Google" id="ProtNLM"/>
    </source>
</evidence>
<accession>F2LUD3</accession>
<dbReference type="PANTHER" id="PTHR35791:SF1">
    <property type="entry name" value="UPF0754 MEMBRANE PROTEIN YHEB"/>
    <property type="match status" value="1"/>
</dbReference>